<feature type="signal peptide" evidence="6">
    <location>
        <begin position="1"/>
        <end position="19"/>
    </location>
</feature>
<feature type="chain" id="PRO_5004556375" evidence="6">
    <location>
        <begin position="20"/>
        <end position="319"/>
    </location>
</feature>
<dbReference type="PANTHER" id="PTHR30532:SF24">
    <property type="entry name" value="FERRIC ENTEROBACTIN-BINDING PERIPLASMIC PROTEIN FEPB"/>
    <property type="match status" value="1"/>
</dbReference>
<evidence type="ECO:0000256" key="2">
    <source>
        <dbReference type="ARBA" id="ARBA00008814"/>
    </source>
</evidence>
<comment type="caution">
    <text evidence="8">The sequence shown here is derived from an EMBL/GenBank/DDBJ whole genome shotgun (WGS) entry which is preliminary data.</text>
</comment>
<evidence type="ECO:0000313" key="8">
    <source>
        <dbReference type="EMBL" id="EPX82760.1"/>
    </source>
</evidence>
<keyword evidence="4" id="KW-0410">Iron transport</keyword>
<accession>S9RXK2</accession>
<keyword evidence="3" id="KW-0813">Transport</keyword>
<dbReference type="RefSeq" id="WP_021099275.1">
    <property type="nucleotide sequence ID" value="NZ_KE557325.1"/>
</dbReference>
<dbReference type="GO" id="GO:1901678">
    <property type="term" value="P:iron coordination entity transport"/>
    <property type="evidence" value="ECO:0007669"/>
    <property type="project" value="UniProtKB-ARBA"/>
</dbReference>
<evidence type="ECO:0000259" key="7">
    <source>
        <dbReference type="PROSITE" id="PS50983"/>
    </source>
</evidence>
<dbReference type="Proteomes" id="UP000015346">
    <property type="component" value="Unassembled WGS sequence"/>
</dbReference>
<dbReference type="InterPro" id="IPR051313">
    <property type="entry name" value="Bact_iron-sidero_bind"/>
</dbReference>
<dbReference type="InterPro" id="IPR002491">
    <property type="entry name" value="ABC_transptr_periplasmic_BD"/>
</dbReference>
<evidence type="ECO:0000256" key="4">
    <source>
        <dbReference type="ARBA" id="ARBA00022496"/>
    </source>
</evidence>
<evidence type="ECO:0000256" key="5">
    <source>
        <dbReference type="ARBA" id="ARBA00022729"/>
    </source>
</evidence>
<dbReference type="GO" id="GO:0030288">
    <property type="term" value="C:outer membrane-bounded periplasmic space"/>
    <property type="evidence" value="ECO:0007669"/>
    <property type="project" value="TreeGrafter"/>
</dbReference>
<reference evidence="8 9" key="1">
    <citation type="journal article" date="2013" name="Stand. Genomic Sci.">
        <title>Genome sequence of the reddish-pigmented Rubellimicrobium thermophilum type strain (DSM 16684(T)), a member of the Roseobacter clade.</title>
        <authorList>
            <person name="Fiebig A."/>
            <person name="Riedel T."/>
            <person name="Gronow S."/>
            <person name="Petersen J."/>
            <person name="Klenk H.P."/>
            <person name="Goker M."/>
        </authorList>
    </citation>
    <scope>NUCLEOTIDE SEQUENCE [LARGE SCALE GENOMIC DNA]</scope>
    <source>
        <strain evidence="8 9">DSM 16684</strain>
    </source>
</reference>
<evidence type="ECO:0000256" key="3">
    <source>
        <dbReference type="ARBA" id="ARBA00022448"/>
    </source>
</evidence>
<organism evidence="8 9">
    <name type="scientific">Rubellimicrobium thermophilum DSM 16684</name>
    <dbReference type="NCBI Taxonomy" id="1123069"/>
    <lineage>
        <taxon>Bacteria</taxon>
        <taxon>Pseudomonadati</taxon>
        <taxon>Pseudomonadota</taxon>
        <taxon>Alphaproteobacteria</taxon>
        <taxon>Rhodobacterales</taxon>
        <taxon>Roseobacteraceae</taxon>
        <taxon>Rubellimicrobium</taxon>
    </lineage>
</organism>
<evidence type="ECO:0000313" key="9">
    <source>
        <dbReference type="Proteomes" id="UP000015346"/>
    </source>
</evidence>
<dbReference type="HOGENOM" id="CLU_038034_1_1_5"/>
<dbReference type="SUPFAM" id="SSF53807">
    <property type="entry name" value="Helical backbone' metal receptor"/>
    <property type="match status" value="1"/>
</dbReference>
<keyword evidence="4" id="KW-0408">Iron</keyword>
<dbReference type="EMBL" id="AOLV01000039">
    <property type="protein sequence ID" value="EPX82760.1"/>
    <property type="molecule type" value="Genomic_DNA"/>
</dbReference>
<keyword evidence="9" id="KW-1185">Reference proteome</keyword>
<dbReference type="STRING" id="1123069.ruthe_03222"/>
<dbReference type="PANTHER" id="PTHR30532">
    <property type="entry name" value="IRON III DICITRATE-BINDING PERIPLASMIC PROTEIN"/>
    <property type="match status" value="1"/>
</dbReference>
<protein>
    <submittedName>
        <fullName evidence="8">ABC-type Fe3+-hydroxamate transport system, periplasmic component</fullName>
    </submittedName>
</protein>
<feature type="domain" description="Fe/B12 periplasmic-binding" evidence="7">
    <location>
        <begin position="41"/>
        <end position="308"/>
    </location>
</feature>
<comment type="subcellular location">
    <subcellularLocation>
        <location evidence="1">Cell envelope</location>
    </subcellularLocation>
</comment>
<gene>
    <name evidence="8" type="ORF">ruthe_03222</name>
</gene>
<keyword evidence="4" id="KW-0406">Ion transport</keyword>
<evidence type="ECO:0000256" key="1">
    <source>
        <dbReference type="ARBA" id="ARBA00004196"/>
    </source>
</evidence>
<dbReference type="OrthoDB" id="1846031at2"/>
<sequence length="319" mass="34345">MSRSLTAVLALVAAVPALAQDFPLTLETKFGPVTIEERPERVATLDYGGADNLLALGIQPLTARSWFGPYEDGFWPWARPLVQSEPVMIGDPIDIEAVAATDPDVILAFHSGITQEDFDRLSTIAPVVAAPPGRGDYELDWKGRAERAALATGREAEAAERIAAIEAQIAALRAANPEWEGRTFTMLTIWEGSIGLYTASDPTVQLLAQLGLVPHPKVVELSPPGEFYQQISEEILPELDADLVVWYEAPDDPEVMALAGRQGMRAPAEGREIFLAIDNEVNGALSYGSLLSLPYALERLAPVIDAAIDGDPATPVPLE</sequence>
<dbReference type="Gene3D" id="3.40.50.1980">
    <property type="entry name" value="Nitrogenase molybdenum iron protein domain"/>
    <property type="match status" value="2"/>
</dbReference>
<name>S9RXK2_9RHOB</name>
<proteinExistence type="inferred from homology"/>
<dbReference type="Pfam" id="PF01497">
    <property type="entry name" value="Peripla_BP_2"/>
    <property type="match status" value="1"/>
</dbReference>
<dbReference type="PROSITE" id="PS50983">
    <property type="entry name" value="FE_B12_PBP"/>
    <property type="match status" value="1"/>
</dbReference>
<keyword evidence="5 6" id="KW-0732">Signal</keyword>
<comment type="similarity">
    <text evidence="2">Belongs to the bacterial solute-binding protein 8 family.</text>
</comment>
<evidence type="ECO:0000256" key="6">
    <source>
        <dbReference type="SAM" id="SignalP"/>
    </source>
</evidence>
<dbReference type="AlphaFoldDB" id="S9RXK2"/>